<dbReference type="CDD" id="cd03784">
    <property type="entry name" value="GT1_Gtf-like"/>
    <property type="match status" value="1"/>
</dbReference>
<keyword evidence="1" id="KW-0808">Transferase</keyword>
<evidence type="ECO:0000256" key="1">
    <source>
        <dbReference type="ARBA" id="ARBA00022679"/>
    </source>
</evidence>
<name>A0A2G9I8X0_9LAMI</name>
<evidence type="ECO:0000313" key="2">
    <source>
        <dbReference type="EMBL" id="PIN26198.1"/>
    </source>
</evidence>
<dbReference type="PANTHER" id="PTHR48045">
    <property type="entry name" value="UDP-GLYCOSYLTRANSFERASE 72B1"/>
    <property type="match status" value="1"/>
</dbReference>
<dbReference type="EMBL" id="NKXS01000134">
    <property type="protein sequence ID" value="PIN26198.1"/>
    <property type="molecule type" value="Genomic_DNA"/>
</dbReference>
<accession>A0A2G9I8X0</accession>
<dbReference type="Pfam" id="PF00201">
    <property type="entry name" value="UDPGT"/>
    <property type="match status" value="1"/>
</dbReference>
<proteinExistence type="predicted"/>
<dbReference type="InterPro" id="IPR002213">
    <property type="entry name" value="UDP_glucos_trans"/>
</dbReference>
<dbReference type="SUPFAM" id="SSF53756">
    <property type="entry name" value="UDP-Glycosyltransferase/glycogen phosphorylase"/>
    <property type="match status" value="1"/>
</dbReference>
<dbReference type="OrthoDB" id="5835829at2759"/>
<dbReference type="PANTHER" id="PTHR48045:SF22">
    <property type="entry name" value="UDP-GLUCURONOSYL_UDP-GLUCOSYLTRANSFERASE"/>
    <property type="match status" value="1"/>
</dbReference>
<organism evidence="2 3">
    <name type="scientific">Handroanthus impetiginosus</name>
    <dbReference type="NCBI Taxonomy" id="429701"/>
    <lineage>
        <taxon>Eukaryota</taxon>
        <taxon>Viridiplantae</taxon>
        <taxon>Streptophyta</taxon>
        <taxon>Embryophyta</taxon>
        <taxon>Tracheophyta</taxon>
        <taxon>Spermatophyta</taxon>
        <taxon>Magnoliopsida</taxon>
        <taxon>eudicotyledons</taxon>
        <taxon>Gunneridae</taxon>
        <taxon>Pentapetalae</taxon>
        <taxon>asterids</taxon>
        <taxon>lamiids</taxon>
        <taxon>Lamiales</taxon>
        <taxon>Bignoniaceae</taxon>
        <taxon>Crescentiina</taxon>
        <taxon>Tabebuia alliance</taxon>
        <taxon>Handroanthus</taxon>
    </lineage>
</organism>
<reference evidence="3" key="1">
    <citation type="journal article" date="2018" name="Gigascience">
        <title>Genome assembly of the Pink Ipe (Handroanthus impetiginosus, Bignoniaceae), a highly valued, ecologically keystone Neotropical timber forest tree.</title>
        <authorList>
            <person name="Silva-Junior O.B."/>
            <person name="Grattapaglia D."/>
            <person name="Novaes E."/>
            <person name="Collevatti R.G."/>
        </authorList>
    </citation>
    <scope>NUCLEOTIDE SEQUENCE [LARGE SCALE GENOMIC DNA]</scope>
    <source>
        <strain evidence="3">cv. UFG-1</strain>
    </source>
</reference>
<dbReference type="Gene3D" id="3.40.50.2000">
    <property type="entry name" value="Glycogen Phosphorylase B"/>
    <property type="match status" value="1"/>
</dbReference>
<evidence type="ECO:0000313" key="3">
    <source>
        <dbReference type="Proteomes" id="UP000231279"/>
    </source>
</evidence>
<dbReference type="FunFam" id="3.40.50.2000:FF:000138">
    <property type="entry name" value="Glycosyltransferase"/>
    <property type="match status" value="1"/>
</dbReference>
<comment type="caution">
    <text evidence="2">The sequence shown here is derived from an EMBL/GenBank/DDBJ whole genome shotgun (WGS) entry which is preliminary data.</text>
</comment>
<protein>
    <submittedName>
        <fullName evidence="2">Uncharacterized protein</fullName>
    </submittedName>
</protein>
<dbReference type="AlphaFoldDB" id="A0A2G9I8X0"/>
<gene>
    <name evidence="2" type="ORF">CDL12_01051</name>
</gene>
<keyword evidence="3" id="KW-1185">Reference proteome</keyword>
<dbReference type="GO" id="GO:0008194">
    <property type="term" value="F:UDP-glycosyltransferase activity"/>
    <property type="evidence" value="ECO:0007669"/>
    <property type="project" value="InterPro"/>
</dbReference>
<dbReference type="Proteomes" id="UP000231279">
    <property type="component" value="Unassembled WGS sequence"/>
</dbReference>
<sequence length="222" mass="25410">MYCLGPMIPYFNLETAKSLSTNQNNFQYFEWLDSQPPNSVLYVSLGSFLSVSGPQMDEIVDGLHLSGVRFLWVGRGDTVRLREKCGKLGKIIPWCDQLKVLSHCLVSGFWTHGEWNSTIEGIFFGVPMITLPILADQTTTSKYIYEDWQIGWDAKREMKTRGMPRSGEISKMVKRFMDSESDERKDMMIRARELQKVAREAVLDGGSTRMNLDSFLDNVMRA</sequence>